<feature type="domain" description="Amidase" evidence="1">
    <location>
        <begin position="125"/>
        <end position="487"/>
    </location>
</feature>
<proteinExistence type="predicted"/>
<sequence>MAAGKDGAIRASNATDIDAKTLGEAEKLHAVDFPKDALGRIAVSIAGQVQAVKAVRGLPKALDLQPASRFDPRMPGRSYKPQQNRLRLHDEKIPPLPKADIDIAYASVTQQAHWLRTRQLTSARLTDIYLDRIRRIDPKLHAFITVTDSIAHAQAKQRDAELAAGQSRGPLHGIPYALKDVVDTAGILSTYGSSLYRDRVPTEDATIATELRESGAVLLGKVATAELANGATWFGGMVRNPWNLEEPSGGSSAGSGSSVAAGLCSFAIGTDSLGSILNPADRCGVTGLRPTFGRVPVHGCMPLTPSLERIGPLCRRIEDAAIVLSVINGPDPTSIGSIDFGFEYDSEIDLSKIKVGYSPKWFDQVGFGSDVAGTTDLTGMISTSRGHLNGLAAMQASGVEMVEVELPKLPYYALLESLYVESAAIFEELTLSGKDAQLIAPWADSWRQSRFLSAVDYYQIERFRRQVMQMMDEMFDRVDLLFTPTYGSFDLLMVANFTGHPGITFRSGFAELATRDLGAVPANPAGPKHRITSNVSMHGRLFEEGKMLAVARVLEEKLDVWRERPPIG</sequence>
<dbReference type="PANTHER" id="PTHR11895">
    <property type="entry name" value="TRANSAMIDASE"/>
    <property type="match status" value="1"/>
</dbReference>
<evidence type="ECO:0000313" key="2">
    <source>
        <dbReference type="EMBL" id="MDT9597375.1"/>
    </source>
</evidence>
<dbReference type="Gene3D" id="3.90.1300.10">
    <property type="entry name" value="Amidase signature (AS) domain"/>
    <property type="match status" value="1"/>
</dbReference>
<reference evidence="2 3" key="1">
    <citation type="submission" date="2023-05" db="EMBL/GenBank/DDBJ databases">
        <authorList>
            <person name="Guo Y."/>
        </authorList>
    </citation>
    <scope>NUCLEOTIDE SEQUENCE [LARGE SCALE GENOMIC DNA]</scope>
    <source>
        <strain evidence="2 3">GR2756</strain>
    </source>
</reference>
<dbReference type="PANTHER" id="PTHR11895:SF73">
    <property type="entry name" value="AMIDASE FAMILY PROTEIN"/>
    <property type="match status" value="1"/>
</dbReference>
<name>A0ABU3Q1S0_9SPHN</name>
<evidence type="ECO:0000259" key="1">
    <source>
        <dbReference type="Pfam" id="PF01425"/>
    </source>
</evidence>
<dbReference type="Proteomes" id="UP001259572">
    <property type="component" value="Unassembled WGS sequence"/>
</dbReference>
<protein>
    <submittedName>
        <fullName evidence="2">Amidase</fullName>
    </submittedName>
</protein>
<evidence type="ECO:0000313" key="3">
    <source>
        <dbReference type="Proteomes" id="UP001259572"/>
    </source>
</evidence>
<dbReference type="InterPro" id="IPR023631">
    <property type="entry name" value="Amidase_dom"/>
</dbReference>
<comment type="caution">
    <text evidence="2">The sequence shown here is derived from an EMBL/GenBank/DDBJ whole genome shotgun (WGS) entry which is preliminary data.</text>
</comment>
<organism evidence="2 3">
    <name type="scientific">Sphingosinicella rhizophila</name>
    <dbReference type="NCBI Taxonomy" id="3050082"/>
    <lineage>
        <taxon>Bacteria</taxon>
        <taxon>Pseudomonadati</taxon>
        <taxon>Pseudomonadota</taxon>
        <taxon>Alphaproteobacteria</taxon>
        <taxon>Sphingomonadales</taxon>
        <taxon>Sphingosinicellaceae</taxon>
        <taxon>Sphingosinicella</taxon>
    </lineage>
</organism>
<accession>A0ABU3Q1S0</accession>
<dbReference type="InterPro" id="IPR000120">
    <property type="entry name" value="Amidase"/>
</dbReference>
<keyword evidence="3" id="KW-1185">Reference proteome</keyword>
<dbReference type="EMBL" id="JAVUPU010000001">
    <property type="protein sequence ID" value="MDT9597375.1"/>
    <property type="molecule type" value="Genomic_DNA"/>
</dbReference>
<dbReference type="SUPFAM" id="SSF75304">
    <property type="entry name" value="Amidase signature (AS) enzymes"/>
    <property type="match status" value="1"/>
</dbReference>
<dbReference type="InterPro" id="IPR036928">
    <property type="entry name" value="AS_sf"/>
</dbReference>
<gene>
    <name evidence="2" type="ORF">RQX22_00225</name>
</gene>
<dbReference type="Pfam" id="PF01425">
    <property type="entry name" value="Amidase"/>
    <property type="match status" value="1"/>
</dbReference>